<comment type="caution">
    <text evidence="3">The sequence shown here is derived from an EMBL/GenBank/DDBJ whole genome shotgun (WGS) entry which is preliminary data.</text>
</comment>
<dbReference type="RefSeq" id="WP_217427479.1">
    <property type="nucleotide sequence ID" value="NZ_JABSNM010000007.1"/>
</dbReference>
<feature type="signal peptide" evidence="1">
    <location>
        <begin position="1"/>
        <end position="15"/>
    </location>
</feature>
<evidence type="ECO:0000313" key="4">
    <source>
        <dbReference type="Proteomes" id="UP001516061"/>
    </source>
</evidence>
<evidence type="ECO:0000256" key="1">
    <source>
        <dbReference type="SAM" id="SignalP"/>
    </source>
</evidence>
<name>A0ABX2G303_9BURK</name>
<proteinExistence type="predicted"/>
<protein>
    <submittedName>
        <fullName evidence="3">Peptidoglycan/xylan/chitin deacetylase (PgdA/CDA1 family)</fullName>
    </submittedName>
</protein>
<dbReference type="PROSITE" id="PS51677">
    <property type="entry name" value="NODB"/>
    <property type="match status" value="1"/>
</dbReference>
<dbReference type="InterPro" id="IPR050248">
    <property type="entry name" value="Polysacc_deacetylase_ArnD"/>
</dbReference>
<dbReference type="EMBL" id="JABSNM010000007">
    <property type="protein sequence ID" value="NRT56151.1"/>
    <property type="molecule type" value="Genomic_DNA"/>
</dbReference>
<feature type="domain" description="NodB homology" evidence="2">
    <location>
        <begin position="46"/>
        <end position="235"/>
    </location>
</feature>
<accession>A0ABX2G303</accession>
<dbReference type="Pfam" id="PF01522">
    <property type="entry name" value="Polysacc_deac_1"/>
    <property type="match status" value="1"/>
</dbReference>
<gene>
    <name evidence="3" type="ORF">HNQ01_001887</name>
</gene>
<dbReference type="InterPro" id="IPR002509">
    <property type="entry name" value="NODB_dom"/>
</dbReference>
<keyword evidence="4" id="KW-1185">Reference proteome</keyword>
<evidence type="ECO:0000313" key="3">
    <source>
        <dbReference type="EMBL" id="NRT56151.1"/>
    </source>
</evidence>
<organism evidence="3 4">
    <name type="scientific">Sphaerotilus uruguayifluvii</name>
    <dbReference type="NCBI Taxonomy" id="2735897"/>
    <lineage>
        <taxon>Bacteria</taxon>
        <taxon>Pseudomonadati</taxon>
        <taxon>Pseudomonadota</taxon>
        <taxon>Betaproteobacteria</taxon>
        <taxon>Burkholderiales</taxon>
        <taxon>Sphaerotilaceae</taxon>
        <taxon>Sphaerotilus</taxon>
    </lineage>
</organism>
<sequence length="247" mass="25990">MALAPALALPPAVSAQVPALPATVATAAHLTEVHQRLDTRAADHARDVALTLDACSGAVDQGLLDTLVRLRIPATLFVTQRWLRRHPDTVAWLQARAAQFEIENHGARHVPAVVGRSLYGMSGPASVEGVTQEVRGGRDAIVQALGSTPRWYRGAGARYDSVSLKAIEGQGLRVAGFSVNVDDGASLPAPRVAARLHRVQPGDILLAHLNHPSAGTGAGLAQALPELQRQGLRFVRLSDAAGVITLP</sequence>
<feature type="chain" id="PRO_5047072589" evidence="1">
    <location>
        <begin position="16"/>
        <end position="247"/>
    </location>
</feature>
<evidence type="ECO:0000259" key="2">
    <source>
        <dbReference type="PROSITE" id="PS51677"/>
    </source>
</evidence>
<keyword evidence="1" id="KW-0732">Signal</keyword>
<dbReference type="Proteomes" id="UP001516061">
    <property type="component" value="Unassembled WGS sequence"/>
</dbReference>
<dbReference type="PANTHER" id="PTHR10587:SF134">
    <property type="entry name" value="SECRETED PROTEIN"/>
    <property type="match status" value="1"/>
</dbReference>
<reference evidence="3 4" key="1">
    <citation type="submission" date="2020-05" db="EMBL/GenBank/DDBJ databases">
        <title>Genomic Encyclopedia of Type Strains, Phase IV (KMG-V): Genome sequencing to study the core and pangenomes of soil and plant-associated prokaryotes.</title>
        <authorList>
            <person name="Whitman W."/>
        </authorList>
    </citation>
    <scope>NUCLEOTIDE SEQUENCE [LARGE SCALE GENOMIC DNA]</scope>
    <source>
        <strain evidence="3 4">C29</strain>
    </source>
</reference>
<dbReference type="PANTHER" id="PTHR10587">
    <property type="entry name" value="GLYCOSYL TRANSFERASE-RELATED"/>
    <property type="match status" value="1"/>
</dbReference>